<evidence type="ECO:0000313" key="3">
    <source>
        <dbReference type="Proteomes" id="UP000218831"/>
    </source>
</evidence>
<dbReference type="RefSeq" id="WP_095606945.1">
    <property type="nucleotide sequence ID" value="NZ_NSKE01000007.1"/>
</dbReference>
<keyword evidence="3" id="KW-1185">Reference proteome</keyword>
<gene>
    <name evidence="2" type="ORF">CK503_10895</name>
</gene>
<reference evidence="2 3" key="1">
    <citation type="submission" date="2017-08" db="EMBL/GenBank/DDBJ databases">
        <title>Aliifodinibius alkalisoli sp. nov., isolated from saline alkaline soil.</title>
        <authorList>
            <person name="Liu D."/>
            <person name="Zhang G."/>
        </authorList>
    </citation>
    <scope>NUCLEOTIDE SEQUENCE [LARGE SCALE GENOMIC DNA]</scope>
    <source>
        <strain evidence="2 3">WN023</strain>
    </source>
</reference>
<comment type="caution">
    <text evidence="2">The sequence shown here is derived from an EMBL/GenBank/DDBJ whole genome shotgun (WGS) entry which is preliminary data.</text>
</comment>
<sequence length="130" mass="15512">MCKKEESNIFNPKRIKAQRKYLRNNMTKAEVILWSKLKGRNMLNHKFRRQHGIGDYIVDFYCPELNLVIEVDGESHYTSEGEKHDETRTEFLNELDVYILRFTNPQIKQNLEGVLKHIISAIKKLEQEYI</sequence>
<protein>
    <recommendedName>
        <fullName evidence="1">DUF559 domain-containing protein</fullName>
    </recommendedName>
</protein>
<dbReference type="InterPro" id="IPR007569">
    <property type="entry name" value="DUF559"/>
</dbReference>
<organism evidence="2 3">
    <name type="scientific">Fodinibius salipaludis</name>
    <dbReference type="NCBI Taxonomy" id="2032627"/>
    <lineage>
        <taxon>Bacteria</taxon>
        <taxon>Pseudomonadati</taxon>
        <taxon>Balneolota</taxon>
        <taxon>Balneolia</taxon>
        <taxon>Balneolales</taxon>
        <taxon>Balneolaceae</taxon>
        <taxon>Fodinibius</taxon>
    </lineage>
</organism>
<dbReference type="PANTHER" id="PTHR38590">
    <property type="entry name" value="BLL0828 PROTEIN"/>
    <property type="match status" value="1"/>
</dbReference>
<dbReference type="Pfam" id="PF04480">
    <property type="entry name" value="DUF559"/>
    <property type="match status" value="1"/>
</dbReference>
<dbReference type="AlphaFoldDB" id="A0A2A2G9S6"/>
<dbReference type="Proteomes" id="UP000218831">
    <property type="component" value="Unassembled WGS sequence"/>
</dbReference>
<dbReference type="OrthoDB" id="9798754at2"/>
<dbReference type="InterPro" id="IPR047216">
    <property type="entry name" value="Endonuclease_DUF559_bact"/>
</dbReference>
<dbReference type="InterPro" id="IPR011335">
    <property type="entry name" value="Restrct_endonuc-II-like"/>
</dbReference>
<dbReference type="PANTHER" id="PTHR38590:SF1">
    <property type="entry name" value="BLL0828 PROTEIN"/>
    <property type="match status" value="1"/>
</dbReference>
<evidence type="ECO:0000259" key="1">
    <source>
        <dbReference type="Pfam" id="PF04480"/>
    </source>
</evidence>
<dbReference type="CDD" id="cd01038">
    <property type="entry name" value="Endonuclease_DUF559"/>
    <property type="match status" value="1"/>
</dbReference>
<dbReference type="EMBL" id="NSKE01000007">
    <property type="protein sequence ID" value="PAU93754.1"/>
    <property type="molecule type" value="Genomic_DNA"/>
</dbReference>
<name>A0A2A2G9S6_9BACT</name>
<accession>A0A2A2G9S6</accession>
<dbReference type="Gene3D" id="3.40.960.10">
    <property type="entry name" value="VSR Endonuclease"/>
    <property type="match status" value="1"/>
</dbReference>
<evidence type="ECO:0000313" key="2">
    <source>
        <dbReference type="EMBL" id="PAU93754.1"/>
    </source>
</evidence>
<dbReference type="SUPFAM" id="SSF52980">
    <property type="entry name" value="Restriction endonuclease-like"/>
    <property type="match status" value="1"/>
</dbReference>
<feature type="domain" description="DUF559" evidence="1">
    <location>
        <begin position="14"/>
        <end position="122"/>
    </location>
</feature>
<proteinExistence type="predicted"/>